<accession>A0A2R8BD51</accession>
<dbReference type="Pfam" id="PF06791">
    <property type="entry name" value="TMP_2"/>
    <property type="match status" value="1"/>
</dbReference>
<feature type="domain" description="Bacteriophage tail tape measure N-terminal" evidence="2">
    <location>
        <begin position="96"/>
        <end position="201"/>
    </location>
</feature>
<keyword evidence="4" id="KW-1185">Reference proteome</keyword>
<protein>
    <recommendedName>
        <fullName evidence="2">Bacteriophage tail tape measure N-terminal domain-containing protein</fullName>
    </recommendedName>
</protein>
<evidence type="ECO:0000313" key="4">
    <source>
        <dbReference type="Proteomes" id="UP000244880"/>
    </source>
</evidence>
<feature type="region of interest" description="Disordered" evidence="1">
    <location>
        <begin position="507"/>
        <end position="566"/>
    </location>
</feature>
<dbReference type="AlphaFoldDB" id="A0A2R8BD51"/>
<proteinExistence type="predicted"/>
<organism evidence="3 4">
    <name type="scientific">Ascidiaceihabitans donghaensis</name>
    <dbReference type="NCBI Taxonomy" id="1510460"/>
    <lineage>
        <taxon>Bacteria</taxon>
        <taxon>Pseudomonadati</taxon>
        <taxon>Pseudomonadota</taxon>
        <taxon>Alphaproteobacteria</taxon>
        <taxon>Rhodobacterales</taxon>
        <taxon>Paracoccaceae</taxon>
        <taxon>Ascidiaceihabitans</taxon>
    </lineage>
</organism>
<sequence length="830" mass="87288">MSNFVVSGRIQMEAEAARKEVQSFSGSLDSAKASATGFSTSATQAESSTQKMGVATNATEKQVAELRRMVAAASTEIQKMRGQQTNAGKDTRVLGQANQVAAGQVGNLTAQFNDIGVMLAAGQNPLQLAIQQGTQITQVIGPMGAAGAVKSLGSALKAMVSPVSLLTLGVIAGGAALFQWATGAMSAADGAGTFTEKLDEATGQVQTYIDLINSQDDSFSARFESAKGQIEATSEAYRDLIALAKIDALQNIDSLTQGLASSVLDASYLQGEIGDTGDLLGIETQLQGNITVWKANRDAVRDFVDELKTLEGAASLDAQYQSALALRETFKSTVDVSGEMTAQQIEFWRNLSLSIQQMELLGAAAKSVEQTEADIAANKSQAAQRHYAQTMLQSNAAKQSAQELLVSLQAQAALNEIVARHGANSVQATQARVQAERDAFIETELSADMSQTLRDMLLAAWDAANGVAGVDMAGNINLATQAAVTFTNQLANALALQRGLAADAATGDNPDFFDPRNESGTAGQVTRPRGVPVQNRPGYKLPKPRKTGGGGGRNSATTQLEKERKATQDLIDSLNQELAILRESDPIRQEMLRNRDALAGATAEERAQIEQLITAREAEQLAAEQQREAWESFRTITYDTFTDLVTSGKSFGDVLTDLTAKIADMALQGLLLGEGPLGGIFGGSSGGGLLGDIFGSIFPGSSLPAAATGGMIYGKGGGKSDDVLMWGSTGEYMINAEATAKNRHLLERINAGDVIPAFASGGAVDGSVVGTRGTSGAGAMQVSMDLRGARGNQEITESARLGMEQALKEYDRNVLPRRVATIKDEPRRIG</sequence>
<dbReference type="EMBL" id="OMOR01000001">
    <property type="protein sequence ID" value="SPH20984.1"/>
    <property type="molecule type" value="Genomic_DNA"/>
</dbReference>
<gene>
    <name evidence="3" type="ORF">ASD8599_01725</name>
</gene>
<dbReference type="Proteomes" id="UP000244880">
    <property type="component" value="Unassembled WGS sequence"/>
</dbReference>
<dbReference type="RefSeq" id="WP_146188203.1">
    <property type="nucleotide sequence ID" value="NZ_OMOR01000001.1"/>
</dbReference>
<evidence type="ECO:0000256" key="1">
    <source>
        <dbReference type="SAM" id="MobiDB-lite"/>
    </source>
</evidence>
<evidence type="ECO:0000313" key="3">
    <source>
        <dbReference type="EMBL" id="SPH20984.1"/>
    </source>
</evidence>
<reference evidence="3 4" key="1">
    <citation type="submission" date="2018-03" db="EMBL/GenBank/DDBJ databases">
        <authorList>
            <person name="Keele B.F."/>
        </authorList>
    </citation>
    <scope>NUCLEOTIDE SEQUENCE [LARGE SCALE GENOMIC DNA]</scope>
    <source>
        <strain evidence="3 4">CECT 8599</strain>
    </source>
</reference>
<dbReference type="InterPro" id="IPR009628">
    <property type="entry name" value="Phage_tape_measure_N"/>
</dbReference>
<name>A0A2R8BD51_9RHOB</name>
<dbReference type="OrthoDB" id="7710249at2"/>
<evidence type="ECO:0000259" key="2">
    <source>
        <dbReference type="Pfam" id="PF06791"/>
    </source>
</evidence>